<dbReference type="GO" id="GO:0051539">
    <property type="term" value="F:4 iron, 4 sulfur cluster binding"/>
    <property type="evidence" value="ECO:0007669"/>
    <property type="project" value="UniProtKB-KW"/>
</dbReference>
<evidence type="ECO:0000256" key="5">
    <source>
        <dbReference type="ARBA" id="ARBA00022723"/>
    </source>
</evidence>
<dbReference type="InterPro" id="IPR036724">
    <property type="entry name" value="Cobalamin-bd_sf"/>
</dbReference>
<evidence type="ECO:0000259" key="8">
    <source>
        <dbReference type="PROSITE" id="PS51332"/>
    </source>
</evidence>
<keyword evidence="7" id="KW-0411">Iron-sulfur</keyword>
<evidence type="ECO:0000313" key="11">
    <source>
        <dbReference type="Proteomes" id="UP000192738"/>
    </source>
</evidence>
<proteinExistence type="predicted"/>
<protein>
    <submittedName>
        <fullName evidence="10">Radical SAM superfamily enzyme YgiQ, UPF0313 family</fullName>
    </submittedName>
</protein>
<evidence type="ECO:0000256" key="2">
    <source>
        <dbReference type="ARBA" id="ARBA00022603"/>
    </source>
</evidence>
<keyword evidence="5" id="KW-0479">Metal-binding</keyword>
<dbReference type="Pfam" id="PF04055">
    <property type="entry name" value="Radical_SAM"/>
    <property type="match status" value="1"/>
</dbReference>
<dbReference type="InterPro" id="IPR006638">
    <property type="entry name" value="Elp3/MiaA/NifB-like_rSAM"/>
</dbReference>
<feature type="domain" description="B12-binding" evidence="8">
    <location>
        <begin position="4"/>
        <end position="131"/>
    </location>
</feature>
<dbReference type="EMBL" id="FWXI01000012">
    <property type="protein sequence ID" value="SMC90192.1"/>
    <property type="molecule type" value="Genomic_DNA"/>
</dbReference>
<keyword evidence="2" id="KW-0489">Methyltransferase</keyword>
<dbReference type="SMART" id="SM00729">
    <property type="entry name" value="Elp3"/>
    <property type="match status" value="1"/>
</dbReference>
<evidence type="ECO:0000256" key="7">
    <source>
        <dbReference type="ARBA" id="ARBA00023014"/>
    </source>
</evidence>
<comment type="cofactor">
    <cofactor evidence="1">
        <name>[4Fe-4S] cluster</name>
        <dbReference type="ChEBI" id="CHEBI:49883"/>
    </cofactor>
</comment>
<reference evidence="10 11" key="1">
    <citation type="submission" date="2017-04" db="EMBL/GenBank/DDBJ databases">
        <authorList>
            <person name="Afonso C.L."/>
            <person name="Miller P.J."/>
            <person name="Scott M.A."/>
            <person name="Spackman E."/>
            <person name="Goraichik I."/>
            <person name="Dimitrov K.M."/>
            <person name="Suarez D.L."/>
            <person name="Swayne D.E."/>
        </authorList>
    </citation>
    <scope>NUCLEOTIDE SEQUENCE [LARGE SCALE GENOMIC DNA]</scope>
    <source>
        <strain evidence="10 11">DSM 5090</strain>
    </source>
</reference>
<dbReference type="RefSeq" id="WP_084576597.1">
    <property type="nucleotide sequence ID" value="NZ_CP155572.1"/>
</dbReference>
<dbReference type="GO" id="GO:0003824">
    <property type="term" value="F:catalytic activity"/>
    <property type="evidence" value="ECO:0007669"/>
    <property type="project" value="InterPro"/>
</dbReference>
<dbReference type="InterPro" id="IPR007197">
    <property type="entry name" value="rSAM"/>
</dbReference>
<dbReference type="InterPro" id="IPR058240">
    <property type="entry name" value="rSAM_sf"/>
</dbReference>
<dbReference type="Gene3D" id="3.40.50.280">
    <property type="entry name" value="Cobalamin-binding domain"/>
    <property type="match status" value="1"/>
</dbReference>
<dbReference type="Pfam" id="PF02310">
    <property type="entry name" value="B12-binding"/>
    <property type="match status" value="1"/>
</dbReference>
<evidence type="ECO:0000256" key="4">
    <source>
        <dbReference type="ARBA" id="ARBA00022691"/>
    </source>
</evidence>
<evidence type="ECO:0000256" key="1">
    <source>
        <dbReference type="ARBA" id="ARBA00001966"/>
    </source>
</evidence>
<keyword evidence="6" id="KW-0408">Iron</keyword>
<evidence type="ECO:0000256" key="6">
    <source>
        <dbReference type="ARBA" id="ARBA00023004"/>
    </source>
</evidence>
<dbReference type="SUPFAM" id="SSF102114">
    <property type="entry name" value="Radical SAM enzymes"/>
    <property type="match status" value="1"/>
</dbReference>
<accession>A0A1W2CZC1</accession>
<feature type="domain" description="Radical SAM core" evidence="9">
    <location>
        <begin position="170"/>
        <end position="392"/>
    </location>
</feature>
<dbReference type="AlphaFoldDB" id="A0A1W2CZC1"/>
<dbReference type="PANTHER" id="PTHR43409:SF7">
    <property type="entry name" value="BLL1977 PROTEIN"/>
    <property type="match status" value="1"/>
</dbReference>
<keyword evidence="3" id="KW-0808">Transferase</keyword>
<dbReference type="InterPro" id="IPR023404">
    <property type="entry name" value="rSAM_horseshoe"/>
</dbReference>
<dbReference type="OrthoDB" id="9801424at2"/>
<name>A0A1W2CZC1_9FIRM</name>
<dbReference type="InterPro" id="IPR051198">
    <property type="entry name" value="BchE-like"/>
</dbReference>
<dbReference type="GO" id="GO:0031419">
    <property type="term" value="F:cobalamin binding"/>
    <property type="evidence" value="ECO:0007669"/>
    <property type="project" value="InterPro"/>
</dbReference>
<keyword evidence="4" id="KW-0949">S-adenosyl-L-methionine</keyword>
<dbReference type="Gene3D" id="3.80.30.20">
    <property type="entry name" value="tm_1862 like domain"/>
    <property type="match status" value="1"/>
</dbReference>
<dbReference type="SUPFAM" id="SSF52242">
    <property type="entry name" value="Cobalamin (vitamin B12)-binding domain"/>
    <property type="match status" value="1"/>
</dbReference>
<dbReference type="CDD" id="cd01335">
    <property type="entry name" value="Radical_SAM"/>
    <property type="match status" value="1"/>
</dbReference>
<keyword evidence="11" id="KW-1185">Reference proteome</keyword>
<dbReference type="SFLD" id="SFLDG01123">
    <property type="entry name" value="methyltransferase_(Class_B)"/>
    <property type="match status" value="1"/>
</dbReference>
<dbReference type="PROSITE" id="PS51918">
    <property type="entry name" value="RADICAL_SAM"/>
    <property type="match status" value="1"/>
</dbReference>
<dbReference type="PROSITE" id="PS51332">
    <property type="entry name" value="B12_BINDING"/>
    <property type="match status" value="1"/>
</dbReference>
<evidence type="ECO:0000256" key="3">
    <source>
        <dbReference type="ARBA" id="ARBA00022679"/>
    </source>
</evidence>
<dbReference type="Proteomes" id="UP000192738">
    <property type="component" value="Unassembled WGS sequence"/>
</dbReference>
<sequence>MKVLLCNISKKYETSVHDYVGLFYLAGALEAAGFEPLVFHGKPDNLLEEIQKNQPAAVGFSCDFDNVQLIAGLAKTIKEAWNIPIIVGGPQSIGLKKKFLEDSRVDYVLKGEGEVSLPRLLKVILKGEGDISSINGLAFIKAGVFIETEPPEIIEDIDSLPLPAYHSSLHTNHSYGKLIFTGRGCPYQCAYCAPSPGKQRVRLRSIPLVLAEIKRNLKNNPDLNYIIIMDDTFTINRQRMEEFCQGMKEIKQQRDIVWYCECHVGGIKNWMDILPVMIDAGLVRLQIGIESGDQQVIDLYNKHVKIGDIIEFISYAAGCGLTQIATNFIVGGPAEQEGATAELIKTLMDKAPGVIDIITGFLRAYPGTQIVENPEKFNLQLYDEAGRLSGDDYPFVTPTGRSQDQVMRDRQELNKVIRQSMQNKIKRHELNQAAMMKQFHAALTYGIRSRWFEEISANQRAYEYYYALYLKEGQAFDAALDFSRDYPQRTFELWRTMTFAGGFPQLDGVAVSPLEYELLLRCAGKRNLADIETELYARFGAPYKNQAEFHGKLVDILYQFNFNYWLTHFMI</sequence>
<organism evidence="10 11">
    <name type="scientific">Sporomusa malonica</name>
    <dbReference type="NCBI Taxonomy" id="112901"/>
    <lineage>
        <taxon>Bacteria</taxon>
        <taxon>Bacillati</taxon>
        <taxon>Bacillota</taxon>
        <taxon>Negativicutes</taxon>
        <taxon>Selenomonadales</taxon>
        <taxon>Sporomusaceae</taxon>
        <taxon>Sporomusa</taxon>
    </lineage>
</organism>
<gene>
    <name evidence="10" type="ORF">SAMN04488500_112111</name>
</gene>
<evidence type="ECO:0000259" key="9">
    <source>
        <dbReference type="PROSITE" id="PS51918"/>
    </source>
</evidence>
<dbReference type="InterPro" id="IPR006158">
    <property type="entry name" value="Cobalamin-bd"/>
</dbReference>
<dbReference type="SFLD" id="SFLDG01082">
    <property type="entry name" value="B12-binding_domain_containing"/>
    <property type="match status" value="1"/>
</dbReference>
<evidence type="ECO:0000313" key="10">
    <source>
        <dbReference type="EMBL" id="SMC90192.1"/>
    </source>
</evidence>
<dbReference type="STRING" id="112901.SAMN04488500_112111"/>
<dbReference type="GO" id="GO:0046872">
    <property type="term" value="F:metal ion binding"/>
    <property type="evidence" value="ECO:0007669"/>
    <property type="project" value="UniProtKB-KW"/>
</dbReference>
<dbReference type="PANTHER" id="PTHR43409">
    <property type="entry name" value="ANAEROBIC MAGNESIUM-PROTOPORPHYRIN IX MONOMETHYL ESTER CYCLASE-RELATED"/>
    <property type="match status" value="1"/>
</dbReference>
<dbReference type="InterPro" id="IPR034466">
    <property type="entry name" value="Methyltransferase_Class_B"/>
</dbReference>
<dbReference type="CDD" id="cd02068">
    <property type="entry name" value="radical_SAM_B12_BD"/>
    <property type="match status" value="1"/>
</dbReference>
<dbReference type="SFLD" id="SFLDS00029">
    <property type="entry name" value="Radical_SAM"/>
    <property type="match status" value="1"/>
</dbReference>